<proteinExistence type="predicted"/>
<gene>
    <name evidence="1" type="primary">Bcep43-34</name>
</gene>
<dbReference type="KEGG" id="vg:2716827"/>
<evidence type="ECO:0000313" key="1">
    <source>
        <dbReference type="EMBL" id="AAR89326.1"/>
    </source>
</evidence>
<keyword evidence="2" id="KW-1185">Reference proteome</keyword>
<reference evidence="1 2" key="1">
    <citation type="journal article" date="2006" name="J. Bacteriol.">
        <title>Divergence and mosaicism among virulent soil phages of the Burkholderia cepacia complex.</title>
        <authorList>
            <person name="Summer E.J."/>
            <person name="Gonzalez C.F."/>
            <person name="Bomer M."/>
            <person name="Carlile T."/>
            <person name="Embry A."/>
            <person name="Kucherka A.M."/>
            <person name="Lee J."/>
            <person name="Mebane L."/>
            <person name="Morrison W.C."/>
            <person name="Mark L."/>
            <person name="King M.D."/>
            <person name="LiPuma J.J."/>
            <person name="Vidaver A.K."/>
            <person name="Young R."/>
        </authorList>
    </citation>
    <scope>NUCLEOTIDE SEQUENCE</scope>
</reference>
<protein>
    <submittedName>
        <fullName evidence="1">Gp34</fullName>
    </submittedName>
</protein>
<dbReference type="Proteomes" id="UP000001248">
    <property type="component" value="Genome"/>
</dbReference>
<dbReference type="GeneID" id="2716827"/>
<accession>Q6UKB6</accession>
<name>Q6UKB6_9CAUD</name>
<dbReference type="EMBL" id="AY368235">
    <property type="protein sequence ID" value="AAR89326.1"/>
    <property type="molecule type" value="Genomic_DNA"/>
</dbReference>
<organism evidence="1 2">
    <name type="scientific">Burkholderia phage Bcep43</name>
    <dbReference type="NCBI Taxonomy" id="2883945"/>
    <lineage>
        <taxon>Viruses</taxon>
        <taxon>Duplodnaviria</taxon>
        <taxon>Heunggongvirae</taxon>
        <taxon>Uroviricota</taxon>
        <taxon>Caudoviricetes</taxon>
        <taxon>Naesvirus</taxon>
        <taxon>Naesvirus bcep43</taxon>
    </lineage>
</organism>
<evidence type="ECO:0000313" key="2">
    <source>
        <dbReference type="Proteomes" id="UP000001248"/>
    </source>
</evidence>
<dbReference type="RefSeq" id="NP_958140.1">
    <property type="nucleotide sequence ID" value="NC_005342.2"/>
</dbReference>
<sequence length="59" mass="6699">MNLPEPNPNEHWPFQRRVLAAGIDAARNSYVQAQGGEARRLALAHQALLQIRIDRLTRP</sequence>